<feature type="transmembrane region" description="Helical" evidence="1">
    <location>
        <begin position="42"/>
        <end position="67"/>
    </location>
</feature>
<keyword evidence="1" id="KW-0472">Membrane</keyword>
<dbReference type="EMBL" id="JABZMI010000016">
    <property type="protein sequence ID" value="MBF1163805.1"/>
    <property type="molecule type" value="Genomic_DNA"/>
</dbReference>
<name>A0A930BQC8_9RHOO</name>
<proteinExistence type="predicted"/>
<reference evidence="2" key="1">
    <citation type="submission" date="2020-04" db="EMBL/GenBank/DDBJ databases">
        <title>Deep metagenomics examines the oral microbiome during advanced dental caries in children, revealing novel taxa and co-occurrences with host molecules.</title>
        <authorList>
            <person name="Baker J.L."/>
            <person name="Morton J.T."/>
            <person name="Dinis M."/>
            <person name="Alvarez R."/>
            <person name="Tran N.C."/>
            <person name="Knight R."/>
            <person name="Edlund A."/>
        </authorList>
    </citation>
    <scope>NUCLEOTIDE SEQUENCE</scope>
    <source>
        <strain evidence="2">JCVI_32_bin.24</strain>
    </source>
</reference>
<keyword evidence="1" id="KW-0812">Transmembrane</keyword>
<protein>
    <submittedName>
        <fullName evidence="2">Uncharacterized protein</fullName>
    </submittedName>
</protein>
<evidence type="ECO:0000256" key="1">
    <source>
        <dbReference type="SAM" id="Phobius"/>
    </source>
</evidence>
<evidence type="ECO:0000313" key="3">
    <source>
        <dbReference type="Proteomes" id="UP000718593"/>
    </source>
</evidence>
<accession>A0A930BQC8</accession>
<dbReference type="AlphaFoldDB" id="A0A930BQC8"/>
<comment type="caution">
    <text evidence="2">The sequence shown here is derived from an EMBL/GenBank/DDBJ whole genome shotgun (WGS) entry which is preliminary data.</text>
</comment>
<feature type="transmembrane region" description="Helical" evidence="1">
    <location>
        <begin position="17"/>
        <end position="36"/>
    </location>
</feature>
<gene>
    <name evidence="2" type="ORF">HXL68_02065</name>
</gene>
<sequence>MVDAPPEALNSTLSQRALVQFFVGMLMIAGAVGWIANTVEGVGFSAILTLASFKAAGVVALGLVLALDATAAGIYRWVSMPCPGRKACRERLPVVKPEEASC</sequence>
<organism evidence="2 3">
    <name type="scientific">Dechloromonas agitata</name>
    <dbReference type="NCBI Taxonomy" id="73030"/>
    <lineage>
        <taxon>Bacteria</taxon>
        <taxon>Pseudomonadati</taxon>
        <taxon>Pseudomonadota</taxon>
        <taxon>Betaproteobacteria</taxon>
        <taxon>Rhodocyclales</taxon>
        <taxon>Azonexaceae</taxon>
        <taxon>Dechloromonas</taxon>
    </lineage>
</organism>
<dbReference type="Proteomes" id="UP000718593">
    <property type="component" value="Unassembled WGS sequence"/>
</dbReference>
<keyword evidence="1" id="KW-1133">Transmembrane helix</keyword>
<evidence type="ECO:0000313" key="2">
    <source>
        <dbReference type="EMBL" id="MBF1163805.1"/>
    </source>
</evidence>